<name>A0A6P7M2Q1_BETSP</name>
<dbReference type="PANTHER" id="PTHR36129">
    <property type="entry name" value="ORGANIC SOLUTE TRANSPORTER SUBUNIT BETA-RELATED"/>
    <property type="match status" value="1"/>
</dbReference>
<dbReference type="AlphaFoldDB" id="A0A6P7M2Q1"/>
<dbReference type="InterPro" id="IPR052678">
    <property type="entry name" value="OST-beta_subunit"/>
</dbReference>
<dbReference type="GO" id="GO:0005886">
    <property type="term" value="C:plasma membrane"/>
    <property type="evidence" value="ECO:0007669"/>
    <property type="project" value="InterPro"/>
</dbReference>
<keyword evidence="2" id="KW-0472">Membrane</keyword>
<evidence type="ECO:0000259" key="3">
    <source>
        <dbReference type="SMART" id="SM00458"/>
    </source>
</evidence>
<dbReference type="GO" id="GO:0046982">
    <property type="term" value="F:protein heterodimerization activity"/>
    <property type="evidence" value="ECO:0007669"/>
    <property type="project" value="InterPro"/>
</dbReference>
<reference evidence="5" key="1">
    <citation type="submission" date="2025-08" db="UniProtKB">
        <authorList>
            <consortium name="RefSeq"/>
        </authorList>
    </citation>
    <scope>IDENTIFICATION</scope>
</reference>
<feature type="transmembrane region" description="Helical" evidence="2">
    <location>
        <begin position="219"/>
        <end position="245"/>
    </location>
</feature>
<feature type="region of interest" description="Disordered" evidence="1">
    <location>
        <begin position="323"/>
        <end position="365"/>
    </location>
</feature>
<dbReference type="Proteomes" id="UP000515150">
    <property type="component" value="Chromosome 3"/>
</dbReference>
<dbReference type="GO" id="GO:0015721">
    <property type="term" value="P:bile acid and bile salt transport"/>
    <property type="evidence" value="ECO:0007669"/>
    <property type="project" value="InterPro"/>
</dbReference>
<dbReference type="PANTHER" id="PTHR36129:SF3">
    <property type="match status" value="1"/>
</dbReference>
<feature type="domain" description="Ricin B lectin" evidence="3">
    <location>
        <begin position="49"/>
        <end position="165"/>
    </location>
</feature>
<dbReference type="SMART" id="SM00458">
    <property type="entry name" value="RICIN"/>
    <property type="match status" value="1"/>
</dbReference>
<keyword evidence="2" id="KW-1133">Transmembrane helix</keyword>
<keyword evidence="2" id="KW-0812">Transmembrane</keyword>
<dbReference type="Pfam" id="PF15048">
    <property type="entry name" value="OSTbeta"/>
    <property type="match status" value="1"/>
</dbReference>
<dbReference type="OrthoDB" id="8959236at2759"/>
<gene>
    <name evidence="5" type="primary">si:cabz01068815.1</name>
</gene>
<feature type="compositionally biased region" description="Acidic residues" evidence="1">
    <location>
        <begin position="341"/>
        <end position="358"/>
    </location>
</feature>
<organism evidence="4 5">
    <name type="scientific">Betta splendens</name>
    <name type="common">Siamese fighting fish</name>
    <dbReference type="NCBI Taxonomy" id="158456"/>
    <lineage>
        <taxon>Eukaryota</taxon>
        <taxon>Metazoa</taxon>
        <taxon>Chordata</taxon>
        <taxon>Craniata</taxon>
        <taxon>Vertebrata</taxon>
        <taxon>Euteleostomi</taxon>
        <taxon>Actinopterygii</taxon>
        <taxon>Neopterygii</taxon>
        <taxon>Teleostei</taxon>
        <taxon>Neoteleostei</taxon>
        <taxon>Acanthomorphata</taxon>
        <taxon>Anabantaria</taxon>
        <taxon>Anabantiformes</taxon>
        <taxon>Anabantoidei</taxon>
        <taxon>Osphronemidae</taxon>
        <taxon>Betta</taxon>
    </lineage>
</organism>
<dbReference type="InterPro" id="IPR000772">
    <property type="entry name" value="Ricin_B_lectin"/>
</dbReference>
<evidence type="ECO:0000313" key="5">
    <source>
        <dbReference type="RefSeq" id="XP_029001271.1"/>
    </source>
</evidence>
<dbReference type="GO" id="GO:0022857">
    <property type="term" value="F:transmembrane transporter activity"/>
    <property type="evidence" value="ECO:0007669"/>
    <property type="project" value="InterPro"/>
</dbReference>
<dbReference type="SUPFAM" id="SSF50370">
    <property type="entry name" value="Ricin B-like lectins"/>
    <property type="match status" value="1"/>
</dbReference>
<dbReference type="InParanoid" id="A0A6P7M2Q1"/>
<dbReference type="InterPro" id="IPR029387">
    <property type="entry name" value="OSTbeta"/>
</dbReference>
<sequence>MIRFYPSHLNHRQNITQNQTQALMSNNAPLSFEDMCYPWITLLLFLSGGRAFMIHNTKRSLCLEDSASTGEVLLRTCDLASPAQQWVWLHEGALMSVASSRCLSAQHATAVRTRPCQGPGAEAAALAWDCDANKLISRSTSAVLSADGRRPTLGRVGRYSKWRSLEEGDICQDRLRLKRASDEPDEFEAAPEQRGAVAAMTEEQREYLLWLYRTEDPTVWNLVLLGVSFIFLLVGFLLLGMGVMASKNRKKIAKYKAAASLTHRSEGEALKMLAGNNCSKAPASPSARGLQHGNSLPAGDGRIGELQAGNIVVLWKDGSTSCLYSDPSEPAEKQAGGEGEEKQEEEEEEEVTAAEAEDDGAKATE</sequence>
<evidence type="ECO:0000256" key="1">
    <source>
        <dbReference type="SAM" id="MobiDB-lite"/>
    </source>
</evidence>
<dbReference type="RefSeq" id="XP_029001271.1">
    <property type="nucleotide sequence ID" value="XM_029145438.2"/>
</dbReference>
<dbReference type="KEGG" id="bspl:114852796"/>
<keyword evidence="4" id="KW-1185">Reference proteome</keyword>
<dbReference type="InterPro" id="IPR035992">
    <property type="entry name" value="Ricin_B-like_lectins"/>
</dbReference>
<dbReference type="Pfam" id="PF00652">
    <property type="entry name" value="Ricin_B_lectin"/>
    <property type="match status" value="1"/>
</dbReference>
<accession>A0A6P7M2Q1</accession>
<dbReference type="PROSITE" id="PS50231">
    <property type="entry name" value="RICIN_B_LECTIN"/>
    <property type="match status" value="1"/>
</dbReference>
<protein>
    <submittedName>
        <fullName evidence="5">Solute carrier family 51 subunit beta isoform X1</fullName>
    </submittedName>
</protein>
<evidence type="ECO:0000313" key="4">
    <source>
        <dbReference type="Proteomes" id="UP000515150"/>
    </source>
</evidence>
<proteinExistence type="predicted"/>
<dbReference type="Gene3D" id="2.80.10.50">
    <property type="match status" value="1"/>
</dbReference>
<dbReference type="CDD" id="cd23385">
    <property type="entry name" value="beta-trefoil_Ricin_MRC-like"/>
    <property type="match status" value="1"/>
</dbReference>
<dbReference type="GeneID" id="114852796"/>
<evidence type="ECO:0000256" key="2">
    <source>
        <dbReference type="SAM" id="Phobius"/>
    </source>
</evidence>